<evidence type="ECO:0000313" key="4">
    <source>
        <dbReference type="Proteomes" id="UP000740605"/>
    </source>
</evidence>
<keyword evidence="1" id="KW-0560">Oxidoreductase</keyword>
<dbReference type="RefSeq" id="WP_215487080.1">
    <property type="nucleotide sequence ID" value="NZ_BAAAPJ010000005.1"/>
</dbReference>
<name>A0ABS5XTI5_9MICO</name>
<accession>A0ABS5XTI5</accession>
<organism evidence="3 4">
    <name type="scientific">Microbacterium flavum</name>
    <dbReference type="NCBI Taxonomy" id="415216"/>
    <lineage>
        <taxon>Bacteria</taxon>
        <taxon>Bacillati</taxon>
        <taxon>Actinomycetota</taxon>
        <taxon>Actinomycetes</taxon>
        <taxon>Micrococcales</taxon>
        <taxon>Microbacteriaceae</taxon>
        <taxon>Microbacterium</taxon>
    </lineage>
</organism>
<dbReference type="SUPFAM" id="SSF51735">
    <property type="entry name" value="NAD(P)-binding Rossmann-fold domains"/>
    <property type="match status" value="1"/>
</dbReference>
<dbReference type="Proteomes" id="UP000740605">
    <property type="component" value="Unassembled WGS sequence"/>
</dbReference>
<dbReference type="Gene3D" id="3.40.50.720">
    <property type="entry name" value="NAD(P)-binding Rossmann-like Domain"/>
    <property type="match status" value="1"/>
</dbReference>
<evidence type="ECO:0000259" key="2">
    <source>
        <dbReference type="Pfam" id="PF03807"/>
    </source>
</evidence>
<comment type="caution">
    <text evidence="3">The sequence shown here is derived from an EMBL/GenBank/DDBJ whole genome shotgun (WGS) entry which is preliminary data.</text>
</comment>
<evidence type="ECO:0000256" key="1">
    <source>
        <dbReference type="ARBA" id="ARBA00023002"/>
    </source>
</evidence>
<gene>
    <name evidence="3" type="ORF">J0P97_07130</name>
</gene>
<proteinExistence type="predicted"/>
<reference evidence="3 4" key="1">
    <citation type="submission" date="2021-03" db="EMBL/GenBank/DDBJ databases">
        <title>Microbacterium pauli sp. nov., isolated from microfiltered milk.</title>
        <authorList>
            <person name="Bellassi P."/>
            <person name="Fontana A."/>
            <person name="Callegari M.L."/>
            <person name="Lorenzo M."/>
            <person name="Cappa F."/>
        </authorList>
    </citation>
    <scope>NUCLEOTIDE SEQUENCE [LARGE SCALE GENOMIC DNA]</scope>
    <source>
        <strain evidence="3 4">DSM 18909</strain>
    </source>
</reference>
<keyword evidence="4" id="KW-1185">Reference proteome</keyword>
<dbReference type="PANTHER" id="PTHR14239">
    <property type="entry name" value="DUDULIN-RELATED"/>
    <property type="match status" value="1"/>
</dbReference>
<evidence type="ECO:0000313" key="3">
    <source>
        <dbReference type="EMBL" id="MBT8797843.1"/>
    </source>
</evidence>
<dbReference type="InterPro" id="IPR051267">
    <property type="entry name" value="STEAP_metalloreductase"/>
</dbReference>
<dbReference type="InterPro" id="IPR028939">
    <property type="entry name" value="P5C_Rdtase_cat_N"/>
</dbReference>
<sequence length="229" mass="23796">MISEEAMPYDGVRSIAVLGVGRVGSAVARTAVSAGYEVRVAGSGAAEDIALLAEIVIPGARAMTAADAVRDADLVVVAVPLGKFRTVDAASLDGKIVIDAMNYWPPVDGVIADFADSGVSSTEVVRGHLAGARLVRTLNHIGYHDLEDHAAPAGTPGRRALAVASDDDDAAAVVLPVIDRFGFDAVRSGPLATGRAFEPGTRIFSGAFSTDQLRHELALHLDSTLERQN</sequence>
<dbReference type="Pfam" id="PF03807">
    <property type="entry name" value="F420_oxidored"/>
    <property type="match status" value="1"/>
</dbReference>
<feature type="domain" description="Pyrroline-5-carboxylate reductase catalytic N-terminal" evidence="2">
    <location>
        <begin position="15"/>
        <end position="103"/>
    </location>
</feature>
<dbReference type="EMBL" id="JAFLHG010000005">
    <property type="protein sequence ID" value="MBT8797843.1"/>
    <property type="molecule type" value="Genomic_DNA"/>
</dbReference>
<protein>
    <submittedName>
        <fullName evidence="3">NAD(P)-binding domain-containing protein</fullName>
    </submittedName>
</protein>
<dbReference type="PANTHER" id="PTHR14239:SF0">
    <property type="entry name" value="F420-DEPENDENT NADP REDUCTASE"/>
    <property type="match status" value="1"/>
</dbReference>
<dbReference type="InterPro" id="IPR036291">
    <property type="entry name" value="NAD(P)-bd_dom_sf"/>
</dbReference>